<evidence type="ECO:0000313" key="5">
    <source>
        <dbReference type="EMBL" id="CAD7272327.1"/>
    </source>
</evidence>
<feature type="compositionally biased region" description="Polar residues" evidence="3">
    <location>
        <begin position="443"/>
        <end position="453"/>
    </location>
</feature>
<dbReference type="InterPro" id="IPR051002">
    <property type="entry name" value="UBA_autophagy_assoc_protein"/>
</dbReference>
<organism evidence="5">
    <name type="scientific">Notodromas monacha</name>
    <dbReference type="NCBI Taxonomy" id="399045"/>
    <lineage>
        <taxon>Eukaryota</taxon>
        <taxon>Metazoa</taxon>
        <taxon>Ecdysozoa</taxon>
        <taxon>Arthropoda</taxon>
        <taxon>Crustacea</taxon>
        <taxon>Oligostraca</taxon>
        <taxon>Ostracoda</taxon>
        <taxon>Podocopa</taxon>
        <taxon>Podocopida</taxon>
        <taxon>Cypridocopina</taxon>
        <taxon>Cypridoidea</taxon>
        <taxon>Cyprididae</taxon>
        <taxon>Notodromas</taxon>
    </lineage>
</organism>
<evidence type="ECO:0000256" key="1">
    <source>
        <dbReference type="ARBA" id="ARBA00023054"/>
    </source>
</evidence>
<feature type="coiled-coil region" evidence="2">
    <location>
        <begin position="178"/>
        <end position="232"/>
    </location>
</feature>
<evidence type="ECO:0000256" key="3">
    <source>
        <dbReference type="SAM" id="MobiDB-lite"/>
    </source>
</evidence>
<protein>
    <recommendedName>
        <fullName evidence="4">SKICH domain-containing protein</fullName>
    </recommendedName>
</protein>
<dbReference type="Proteomes" id="UP000678499">
    <property type="component" value="Unassembled WGS sequence"/>
</dbReference>
<dbReference type="EMBL" id="CAJPEX010000020">
    <property type="protein sequence ID" value="CAG0912479.1"/>
    <property type="molecule type" value="Genomic_DNA"/>
</dbReference>
<dbReference type="OrthoDB" id="6371742at2759"/>
<feature type="region of interest" description="Disordered" evidence="3">
    <location>
        <begin position="487"/>
        <end position="550"/>
    </location>
</feature>
<evidence type="ECO:0000256" key="2">
    <source>
        <dbReference type="SAM" id="Coils"/>
    </source>
</evidence>
<accession>A0A7R9BDG6</accession>
<evidence type="ECO:0000259" key="4">
    <source>
        <dbReference type="Pfam" id="PF17751"/>
    </source>
</evidence>
<gene>
    <name evidence="5" type="ORF">NMOB1V02_LOCUS269</name>
</gene>
<feature type="region of interest" description="Disordered" evidence="3">
    <location>
        <begin position="640"/>
        <end position="671"/>
    </location>
</feature>
<dbReference type="AlphaFoldDB" id="A0A7R9BDG6"/>
<feature type="compositionally biased region" description="Acidic residues" evidence="3">
    <location>
        <begin position="503"/>
        <end position="522"/>
    </location>
</feature>
<feature type="compositionally biased region" description="Polar residues" evidence="3">
    <location>
        <begin position="1"/>
        <end position="18"/>
    </location>
</feature>
<proteinExistence type="predicted"/>
<keyword evidence="6" id="KW-1185">Reference proteome</keyword>
<feature type="domain" description="SKICH" evidence="4">
    <location>
        <begin position="44"/>
        <end position="156"/>
    </location>
</feature>
<dbReference type="Pfam" id="PF17751">
    <property type="entry name" value="SKICH"/>
    <property type="match status" value="1"/>
</dbReference>
<name>A0A7R9BDG6_9CRUS</name>
<feature type="region of interest" description="Disordered" evidence="3">
    <location>
        <begin position="1"/>
        <end position="21"/>
    </location>
</feature>
<feature type="region of interest" description="Disordered" evidence="3">
    <location>
        <begin position="434"/>
        <end position="457"/>
    </location>
</feature>
<feature type="coiled-coil region" evidence="2">
    <location>
        <begin position="302"/>
        <end position="372"/>
    </location>
</feature>
<dbReference type="PANTHER" id="PTHR31915:SF6">
    <property type="entry name" value="SKICH DOMAIN-CONTAINING PROTEIN"/>
    <property type="match status" value="1"/>
</dbReference>
<sequence length="870" mass="96666">MAAEQSSHQTSVVGSDESSIVKIDDEFEGAGTFDRPRSVDPDEVTFQDVADAYIKGKDITCYFNLGDNVEMRNGDRIAIFKVPWCSIHDFICFHWAKEGNAELRLKSGHSQSRKEHKKIFAAEKLSVLLADEETYYQFCYVSEDGDIIGRSETFQIFVENKAMSSSMKTSIIEGCQDCAEMKRRISSLETVLAESTRDKAAAVINEAMADDLQKLRERVRELTDQEHCLKESLRKIHADYDSVEQAVGGSSDEPLLSKIAAFKVNKEEFDAVTDFVSRASKTGLASISEFPGIKNNPVVDYVKNKVAEVEVLQELIERKESELNVIKDELKFVRESSDELLKAMNDEMDAKVRVLERTVQNLQEQNKKNVEVIATVGVIHHNRRSNVDRYLRQLMESDAPEFQIVRDMHPKVMGYLLDEDDVAKVPAPKVLSIDTDTRDSVERSVSSQTSPVSEENAAERLVEKIVPAITSVVETAVKNAMTTSMMSVDSEPTPIANSSQVDVEAEVEKSDEPEEVKEEELEVQQAVDTTEESKDETVAEKEEEGEAAATAPIPEMTRRMEPPAQNCYPFPAPIPEMSRPHAAFMHGVAPEPVTVHPLHPTYGVYRPVLAPGFFPPNRPAVRPIPLHQVILKPLRRAVGKTEKSRAMGPSSSVIPNDSAMGNRRLSGQEDRGVARDPVMVRPLLRPSFGVYRPLLAPGCFRLNRPPVRPMLMNQRAPRAMQADAEQAARNAMDAVNQSAAAAMRATDEAVRNAAHATRQAAAAGVEAARVGAEIAAGLTRANVGQSEPDVPVFCPICNMAFPVGGQTTAAMDRHFEDEHCDFKCPICFLEFRREREAEFVSHVNDCVCVNEPEENEESERRSADDFSWIG</sequence>
<dbReference type="EMBL" id="OA882057">
    <property type="protein sequence ID" value="CAD7272327.1"/>
    <property type="molecule type" value="Genomic_DNA"/>
</dbReference>
<feature type="compositionally biased region" description="Basic and acidic residues" evidence="3">
    <location>
        <begin position="531"/>
        <end position="540"/>
    </location>
</feature>
<dbReference type="InterPro" id="IPR041611">
    <property type="entry name" value="SKICH"/>
</dbReference>
<dbReference type="PANTHER" id="PTHR31915">
    <property type="entry name" value="SKICH DOMAIN-CONTAINING PROTEIN"/>
    <property type="match status" value="1"/>
</dbReference>
<dbReference type="Gene3D" id="2.60.40.2840">
    <property type="match status" value="1"/>
</dbReference>
<keyword evidence="1 2" id="KW-0175">Coiled coil</keyword>
<reference evidence="5" key="1">
    <citation type="submission" date="2020-11" db="EMBL/GenBank/DDBJ databases">
        <authorList>
            <person name="Tran Van P."/>
        </authorList>
    </citation>
    <scope>NUCLEOTIDE SEQUENCE</scope>
</reference>
<evidence type="ECO:0000313" key="6">
    <source>
        <dbReference type="Proteomes" id="UP000678499"/>
    </source>
</evidence>